<reference evidence="1" key="1">
    <citation type="journal article" date="2023" name="PhytoFront">
        <title>Draft Genome Resources of Seven Strains of Tilletia horrida, Causal Agent of Kernel Smut of Rice.</title>
        <authorList>
            <person name="Khanal S."/>
            <person name="Antony Babu S."/>
            <person name="Zhou X.G."/>
        </authorList>
    </citation>
    <scope>NUCLEOTIDE SEQUENCE</scope>
    <source>
        <strain evidence="1">TX6</strain>
    </source>
</reference>
<dbReference type="EMBL" id="JAPDMZ010000160">
    <property type="protein sequence ID" value="KAK0547467.1"/>
    <property type="molecule type" value="Genomic_DNA"/>
</dbReference>
<dbReference type="AlphaFoldDB" id="A0AAN6JQS2"/>
<keyword evidence="2" id="KW-1185">Reference proteome</keyword>
<organism evidence="1 2">
    <name type="scientific">Tilletia horrida</name>
    <dbReference type="NCBI Taxonomy" id="155126"/>
    <lineage>
        <taxon>Eukaryota</taxon>
        <taxon>Fungi</taxon>
        <taxon>Dikarya</taxon>
        <taxon>Basidiomycota</taxon>
        <taxon>Ustilaginomycotina</taxon>
        <taxon>Exobasidiomycetes</taxon>
        <taxon>Tilletiales</taxon>
        <taxon>Tilletiaceae</taxon>
        <taxon>Tilletia</taxon>
    </lineage>
</organism>
<sequence length="230" mass="26294">MTTLDELRAHLTRDAIVPTRLDSFKALTEKKRLIETALEYHIPLADILGIDNGLTNGSTPEEHALASMTILQYEFYIQWRNNAFELPALRREEHKVPTVEISASKRKHWKRRVIALNRIYRVEAGHYSLANLKWWMQNHHDFINLLTAMDRVVGAESAMHSGTALSPEELREYKALRMLAAEFASLGWPVLAAPRGQQTIRGRINAYKAKLCRPVGAQDASEYDCNLRMS</sequence>
<evidence type="ECO:0000313" key="2">
    <source>
        <dbReference type="Proteomes" id="UP001176517"/>
    </source>
</evidence>
<evidence type="ECO:0000313" key="1">
    <source>
        <dbReference type="EMBL" id="KAK0547467.1"/>
    </source>
</evidence>
<gene>
    <name evidence="1" type="ORF">OC846_004829</name>
</gene>
<protein>
    <submittedName>
        <fullName evidence="1">Uncharacterized protein</fullName>
    </submittedName>
</protein>
<accession>A0AAN6JQS2</accession>
<proteinExistence type="predicted"/>
<dbReference type="Proteomes" id="UP001176517">
    <property type="component" value="Unassembled WGS sequence"/>
</dbReference>
<comment type="caution">
    <text evidence="1">The sequence shown here is derived from an EMBL/GenBank/DDBJ whole genome shotgun (WGS) entry which is preliminary data.</text>
</comment>
<name>A0AAN6JQS2_9BASI</name>